<dbReference type="Pfam" id="PF23256">
    <property type="entry name" value="CHX17_2nd"/>
    <property type="match status" value="1"/>
</dbReference>
<evidence type="ECO:0000259" key="12">
    <source>
        <dbReference type="Pfam" id="PF23256"/>
    </source>
</evidence>
<feature type="transmembrane region" description="Helical" evidence="10">
    <location>
        <begin position="247"/>
        <end position="276"/>
    </location>
</feature>
<dbReference type="AlphaFoldDB" id="A0A834TM21"/>
<evidence type="ECO:0000256" key="2">
    <source>
        <dbReference type="ARBA" id="ARBA00022448"/>
    </source>
</evidence>
<reference evidence="14" key="1">
    <citation type="submission" date="2020-09" db="EMBL/GenBank/DDBJ databases">
        <title>Genome-Enabled Discovery of Anthraquinone Biosynthesis in Senna tora.</title>
        <authorList>
            <person name="Kang S.-H."/>
            <person name="Pandey R.P."/>
            <person name="Lee C.-M."/>
            <person name="Sim J.-S."/>
            <person name="Jeong J.-T."/>
            <person name="Choi B.-S."/>
            <person name="Jung M."/>
            <person name="Ginzburg D."/>
            <person name="Zhao K."/>
            <person name="Won S.Y."/>
            <person name="Oh T.-J."/>
            <person name="Yu Y."/>
            <person name="Kim N.-H."/>
            <person name="Lee O.R."/>
            <person name="Lee T.-H."/>
            <person name="Bashyal P."/>
            <person name="Kim T.-S."/>
            <person name="Lee W.-H."/>
            <person name="Kawkins C."/>
            <person name="Kim C.-K."/>
            <person name="Kim J.S."/>
            <person name="Ahn B.O."/>
            <person name="Rhee S.Y."/>
            <person name="Sohng J.K."/>
        </authorList>
    </citation>
    <scope>NUCLEOTIDE SEQUENCE</scope>
    <source>
        <tissue evidence="14">Leaf</tissue>
    </source>
</reference>
<evidence type="ECO:0000259" key="11">
    <source>
        <dbReference type="Pfam" id="PF00999"/>
    </source>
</evidence>
<organism evidence="14 15">
    <name type="scientific">Senna tora</name>
    <dbReference type="NCBI Taxonomy" id="362788"/>
    <lineage>
        <taxon>Eukaryota</taxon>
        <taxon>Viridiplantae</taxon>
        <taxon>Streptophyta</taxon>
        <taxon>Embryophyta</taxon>
        <taxon>Tracheophyta</taxon>
        <taxon>Spermatophyta</taxon>
        <taxon>Magnoliopsida</taxon>
        <taxon>eudicotyledons</taxon>
        <taxon>Gunneridae</taxon>
        <taxon>Pentapetalae</taxon>
        <taxon>rosids</taxon>
        <taxon>fabids</taxon>
        <taxon>Fabales</taxon>
        <taxon>Fabaceae</taxon>
        <taxon>Caesalpinioideae</taxon>
        <taxon>Cassia clade</taxon>
        <taxon>Senna</taxon>
    </lineage>
</organism>
<accession>A0A834TM21</accession>
<gene>
    <name evidence="14" type="ORF">G2W53_022977</name>
</gene>
<dbReference type="GO" id="GO:0015297">
    <property type="term" value="F:antiporter activity"/>
    <property type="evidence" value="ECO:0007669"/>
    <property type="project" value="InterPro"/>
</dbReference>
<dbReference type="InterPro" id="IPR038770">
    <property type="entry name" value="Na+/solute_symporter_sf"/>
</dbReference>
<evidence type="ECO:0000256" key="1">
    <source>
        <dbReference type="ARBA" id="ARBA00004141"/>
    </source>
</evidence>
<dbReference type="GO" id="GO:1902600">
    <property type="term" value="P:proton transmembrane transport"/>
    <property type="evidence" value="ECO:0007669"/>
    <property type="project" value="InterPro"/>
</dbReference>
<evidence type="ECO:0000256" key="3">
    <source>
        <dbReference type="ARBA" id="ARBA00022538"/>
    </source>
</evidence>
<feature type="transmembrane region" description="Helical" evidence="10">
    <location>
        <begin position="206"/>
        <end position="227"/>
    </location>
</feature>
<comment type="caution">
    <text evidence="14">The sequence shown here is derived from an EMBL/GenBank/DDBJ whole genome shotgun (WGS) entry which is preliminary data.</text>
</comment>
<dbReference type="EMBL" id="JAAIUW010000007">
    <property type="protein sequence ID" value="KAF7824833.1"/>
    <property type="molecule type" value="Genomic_DNA"/>
</dbReference>
<dbReference type="GO" id="GO:0012505">
    <property type="term" value="C:endomembrane system"/>
    <property type="evidence" value="ECO:0007669"/>
    <property type="project" value="TreeGrafter"/>
</dbReference>
<comment type="similarity">
    <text evidence="9">Belongs to the monovalent cation:proton antiporter 2 (CPA2) transporter (TC 2.A.37) family. CHX (TC 2.A.37.4) subfamily.</text>
</comment>
<dbReference type="Pfam" id="PF00999">
    <property type="entry name" value="Na_H_Exchanger"/>
    <property type="match status" value="1"/>
</dbReference>
<feature type="transmembrane region" description="Helical" evidence="10">
    <location>
        <begin position="296"/>
        <end position="316"/>
    </location>
</feature>
<evidence type="ECO:0000313" key="15">
    <source>
        <dbReference type="Proteomes" id="UP000634136"/>
    </source>
</evidence>
<keyword evidence="7" id="KW-0406">Ion transport</keyword>
<dbReference type="OrthoDB" id="671744at2759"/>
<evidence type="ECO:0000259" key="13">
    <source>
        <dbReference type="Pfam" id="PF23259"/>
    </source>
</evidence>
<evidence type="ECO:0000256" key="7">
    <source>
        <dbReference type="ARBA" id="ARBA00023065"/>
    </source>
</evidence>
<feature type="transmembrane region" description="Helical" evidence="10">
    <location>
        <begin position="180"/>
        <end position="200"/>
    </location>
</feature>
<feature type="transmembrane region" description="Helical" evidence="10">
    <location>
        <begin position="146"/>
        <end position="168"/>
    </location>
</feature>
<protein>
    <submittedName>
        <fullName evidence="14">Cation/H(+) antiporter 2-like</fullName>
    </submittedName>
</protein>
<proteinExistence type="inferred from homology"/>
<dbReference type="InterPro" id="IPR050794">
    <property type="entry name" value="CPA2_transporter"/>
</dbReference>
<evidence type="ECO:0000256" key="6">
    <source>
        <dbReference type="ARBA" id="ARBA00022989"/>
    </source>
</evidence>
<keyword evidence="15" id="KW-1185">Reference proteome</keyword>
<keyword evidence="6 10" id="KW-1133">Transmembrane helix</keyword>
<evidence type="ECO:0000313" key="14">
    <source>
        <dbReference type="EMBL" id="KAF7824833.1"/>
    </source>
</evidence>
<feature type="transmembrane region" description="Helical" evidence="10">
    <location>
        <begin position="328"/>
        <end position="350"/>
    </location>
</feature>
<feature type="transmembrane region" description="Helical" evidence="10">
    <location>
        <begin position="111"/>
        <end position="134"/>
    </location>
</feature>
<feature type="transmembrane region" description="Helical" evidence="10">
    <location>
        <begin position="20"/>
        <end position="39"/>
    </location>
</feature>
<dbReference type="InterPro" id="IPR006153">
    <property type="entry name" value="Cation/H_exchanger_TM"/>
</dbReference>
<dbReference type="GO" id="GO:0006885">
    <property type="term" value="P:regulation of pH"/>
    <property type="evidence" value="ECO:0007669"/>
    <property type="project" value="TreeGrafter"/>
</dbReference>
<evidence type="ECO:0000256" key="5">
    <source>
        <dbReference type="ARBA" id="ARBA00022958"/>
    </source>
</evidence>
<evidence type="ECO:0000256" key="9">
    <source>
        <dbReference type="ARBA" id="ARBA00038341"/>
    </source>
</evidence>
<dbReference type="Proteomes" id="UP000634136">
    <property type="component" value="Unassembled WGS sequence"/>
</dbReference>
<feature type="transmembrane region" description="Helical" evidence="10">
    <location>
        <begin position="387"/>
        <end position="409"/>
    </location>
</feature>
<feature type="domain" description="Cation/H(+) antiporter C-terminal" evidence="13">
    <location>
        <begin position="608"/>
        <end position="641"/>
    </location>
</feature>
<keyword evidence="8 10" id="KW-0472">Membrane</keyword>
<feature type="domain" description="Cation/H(+) antiporter C-terminal" evidence="13">
    <location>
        <begin position="679"/>
        <end position="781"/>
    </location>
</feature>
<keyword evidence="3" id="KW-0633">Potassium transport</keyword>
<dbReference type="PANTHER" id="PTHR32468">
    <property type="entry name" value="CATION/H + ANTIPORTER"/>
    <property type="match status" value="1"/>
</dbReference>
<feature type="domain" description="Cation/H+ exchanger transmembrane" evidence="11">
    <location>
        <begin position="30"/>
        <end position="411"/>
    </location>
</feature>
<keyword evidence="4 10" id="KW-0812">Transmembrane</keyword>
<dbReference type="Pfam" id="PF23259">
    <property type="entry name" value="CHX17_C"/>
    <property type="match status" value="2"/>
</dbReference>
<dbReference type="Gene3D" id="1.20.1530.20">
    <property type="match status" value="1"/>
</dbReference>
<evidence type="ECO:0000256" key="4">
    <source>
        <dbReference type="ARBA" id="ARBA00022692"/>
    </source>
</evidence>
<evidence type="ECO:0000256" key="10">
    <source>
        <dbReference type="SAM" id="Phobius"/>
    </source>
</evidence>
<dbReference type="InterPro" id="IPR057290">
    <property type="entry name" value="CHX17_C"/>
</dbReference>
<dbReference type="PANTHER" id="PTHR32468:SF18">
    <property type="entry name" value="CATION_H(+) ANTIPORTER 1"/>
    <property type="match status" value="1"/>
</dbReference>
<feature type="transmembrane region" description="Helical" evidence="10">
    <location>
        <begin position="51"/>
        <end position="68"/>
    </location>
</feature>
<keyword evidence="2" id="KW-0813">Transport</keyword>
<comment type="subcellular location">
    <subcellularLocation>
        <location evidence="1">Membrane</location>
        <topology evidence="1">Multi-pass membrane protein</topology>
    </subcellularLocation>
</comment>
<keyword evidence="5" id="KW-0630">Potassium</keyword>
<feature type="transmembrane region" description="Helical" evidence="10">
    <location>
        <begin position="80"/>
        <end position="99"/>
    </location>
</feature>
<name>A0A834TM21_9FABA</name>
<feature type="domain" description="Cation/H(+) antiporter central" evidence="12">
    <location>
        <begin position="465"/>
        <end position="593"/>
    </location>
</feature>
<evidence type="ECO:0000256" key="8">
    <source>
        <dbReference type="ARBA" id="ARBA00023136"/>
    </source>
</evidence>
<dbReference type="GO" id="GO:0016020">
    <property type="term" value="C:membrane"/>
    <property type="evidence" value="ECO:0007669"/>
    <property type="project" value="UniProtKB-SubCell"/>
</dbReference>
<dbReference type="GO" id="GO:0006813">
    <property type="term" value="P:potassium ion transport"/>
    <property type="evidence" value="ECO:0007669"/>
    <property type="project" value="UniProtKB-KW"/>
</dbReference>
<dbReference type="InterPro" id="IPR057291">
    <property type="entry name" value="CHX17_2nd"/>
</dbReference>
<sequence>MDATHSMFCRQQDLVNPLSSMGMQISLILVISHIFNVVLRTLGQPGSIAQILAGVVLGPTALSHIKQIHEVFFLKSTNNYYEVVSFFCRILISFLFGLEMNIQYTMLNLRLVSLVAFGGAVVGGLFGLGVSFYLYGQMRETTSMPYFCMIIMLILSYTSSPIVIRLAAEMRLSASNMGRIAVSSALITEMGCLLLFNVIVNWRAKAILRGFGCIVITGLVVLMNKYLALWLNKRHSNQKYLKAPELLFILFILVSSSMVTEIWGFNSIISCFVVGLMFPREGKTARTLIHKLDYSIYNFVLPVYLGYLGFQCNLIALKNLNDLTNVAILILLSIGSKLSGTLLACHYLHIPLSEGVFLGFILNTRGYADLLFFGAASKGIISFPAEIYNVLLAAIVINTIISGMIVAFLTKGDEKMFANNHTALESQAVEDELRILACVYDPRQISAVLALVLAINGSGTSPSTTYVMHLIELVKKIKSNMLYHQKENPELSDDEEYGGNDIAEINDAIDTFTTQTKILIHQKKAVSSFPTLYEDVCNDAEDLHITIILIPFHKHQRIDGKLESGKEGIRTTNQKVLRHAPCSVGVIVERGLSRVPSFSQLIASDGILNVATLFFGGSDDREAIAWSIRIAQHSRINLTIIRFLLASLPQGETQPERNEHESIDHESNDHETDILMSLSGQETVNEIDNTFMVDFYNRYVASGKIGYIEKFVRNGAQTVETLKEIGEMYSLFIVGKGGRGHCSLTIGMSDWEECPELGTVGDVLASSELAIHGSVLVIQQHRDAKKNLMHD</sequence>